<keyword evidence="3" id="KW-1185">Reference proteome</keyword>
<dbReference type="EnsemblMetazoa" id="AEPI011266-RA">
    <property type="protein sequence ID" value="AEPI011266-PA"/>
    <property type="gene ID" value="AEPI011266"/>
</dbReference>
<organism evidence="2 3">
    <name type="scientific">Anopheles epiroticus</name>
    <dbReference type="NCBI Taxonomy" id="199890"/>
    <lineage>
        <taxon>Eukaryota</taxon>
        <taxon>Metazoa</taxon>
        <taxon>Ecdysozoa</taxon>
        <taxon>Arthropoda</taxon>
        <taxon>Hexapoda</taxon>
        <taxon>Insecta</taxon>
        <taxon>Pterygota</taxon>
        <taxon>Neoptera</taxon>
        <taxon>Endopterygota</taxon>
        <taxon>Diptera</taxon>
        <taxon>Nematocera</taxon>
        <taxon>Culicoidea</taxon>
        <taxon>Culicidae</taxon>
        <taxon>Anophelinae</taxon>
        <taxon>Anopheles</taxon>
    </lineage>
</organism>
<proteinExistence type="predicted"/>
<name>A0A182PWC9_9DIPT</name>
<evidence type="ECO:0000313" key="2">
    <source>
        <dbReference type="EnsemblMetazoa" id="AEPI011266-PA"/>
    </source>
</evidence>
<feature type="compositionally biased region" description="Low complexity" evidence="1">
    <location>
        <begin position="39"/>
        <end position="58"/>
    </location>
</feature>
<dbReference type="AlphaFoldDB" id="A0A182PWC9"/>
<reference evidence="3" key="1">
    <citation type="submission" date="2013-03" db="EMBL/GenBank/DDBJ databases">
        <title>The Genome Sequence of Anopheles epiroticus epiroticus2.</title>
        <authorList>
            <consortium name="The Broad Institute Genomics Platform"/>
            <person name="Neafsey D.E."/>
            <person name="Howell P."/>
            <person name="Walker B."/>
            <person name="Young S.K."/>
            <person name="Zeng Q."/>
            <person name="Gargeya S."/>
            <person name="Fitzgerald M."/>
            <person name="Haas B."/>
            <person name="Abouelleil A."/>
            <person name="Allen A.W."/>
            <person name="Alvarado L."/>
            <person name="Arachchi H.M."/>
            <person name="Berlin A.M."/>
            <person name="Chapman S.B."/>
            <person name="Gainer-Dewar J."/>
            <person name="Goldberg J."/>
            <person name="Griggs A."/>
            <person name="Gujja S."/>
            <person name="Hansen M."/>
            <person name="Howarth C."/>
            <person name="Imamovic A."/>
            <person name="Ireland A."/>
            <person name="Larimer J."/>
            <person name="McCowan C."/>
            <person name="Murphy C."/>
            <person name="Pearson M."/>
            <person name="Poon T.W."/>
            <person name="Priest M."/>
            <person name="Roberts A."/>
            <person name="Saif S."/>
            <person name="Shea T."/>
            <person name="Sisk P."/>
            <person name="Sykes S."/>
            <person name="Wortman J."/>
            <person name="Nusbaum C."/>
            <person name="Birren B."/>
        </authorList>
    </citation>
    <scope>NUCLEOTIDE SEQUENCE [LARGE SCALE GENOMIC DNA]</scope>
    <source>
        <strain evidence="3">Epiroticus2</strain>
    </source>
</reference>
<sequence>MWEMQALNSQNATSNLTSAHDNALNGGCGNGLTTNGMSISSSGSSCSTGSTGSTTNGTMAANGPLSNGAAGLNGVVTAAQIVPNGVAGLGTGTNPSASVGVASELGVGSSTNNNNNNGSTQASSVVSELAHVTSSLTPMDVNMASANHFVNSIPTSDLEAQTLAFVESANAFLHPALRGVKAVSLARKRPLLGGPRSTMNPTKRTVMTLIARARTAQALHGSRTAQPIGEPIQVITSPLILQPPLDLLQPNASAGVAKENILQGA</sequence>
<feature type="region of interest" description="Disordered" evidence="1">
    <location>
        <begin position="39"/>
        <end position="59"/>
    </location>
</feature>
<evidence type="ECO:0000256" key="1">
    <source>
        <dbReference type="SAM" id="MobiDB-lite"/>
    </source>
</evidence>
<dbReference type="STRING" id="199890.A0A182PWC9"/>
<dbReference type="VEuPathDB" id="VectorBase:AEPI011266"/>
<reference evidence="2" key="2">
    <citation type="submission" date="2020-05" db="UniProtKB">
        <authorList>
            <consortium name="EnsemblMetazoa"/>
        </authorList>
    </citation>
    <scope>IDENTIFICATION</scope>
    <source>
        <strain evidence="2">Epiroticus2</strain>
    </source>
</reference>
<accession>A0A182PWC9</accession>
<protein>
    <submittedName>
        <fullName evidence="2">Uncharacterized protein</fullName>
    </submittedName>
</protein>
<evidence type="ECO:0000313" key="3">
    <source>
        <dbReference type="Proteomes" id="UP000075885"/>
    </source>
</evidence>
<dbReference type="Proteomes" id="UP000075885">
    <property type="component" value="Unassembled WGS sequence"/>
</dbReference>